<protein>
    <submittedName>
        <fullName evidence="8">Leucine dehydrogenase</fullName>
        <ecNumber evidence="8">1.4.1.9</ecNumber>
    </submittedName>
</protein>
<proteinExistence type="inferred from homology"/>
<dbReference type="Gene3D" id="3.40.50.10860">
    <property type="entry name" value="Leucine Dehydrogenase, chain A, domain 1"/>
    <property type="match status" value="1"/>
</dbReference>
<reference evidence="8 9" key="1">
    <citation type="submission" date="2020-08" db="EMBL/GenBank/DDBJ databases">
        <title>Genomic Encyclopedia of Archaeal and Bacterial Type Strains, Phase II (KMG-II): from individual species to whole genera.</title>
        <authorList>
            <person name="Goeker M."/>
        </authorList>
    </citation>
    <scope>NUCLEOTIDE SEQUENCE [LARGE SCALE GENOMIC DNA]</scope>
    <source>
        <strain evidence="8 9">DSM 23288</strain>
    </source>
</reference>
<evidence type="ECO:0000256" key="6">
    <source>
        <dbReference type="RuleBase" id="RU004417"/>
    </source>
</evidence>
<dbReference type="GO" id="GO:0050049">
    <property type="term" value="F:L-leucine dehydrogenase activity"/>
    <property type="evidence" value="ECO:0007669"/>
    <property type="project" value="UniProtKB-EC"/>
</dbReference>
<dbReference type="Gene3D" id="3.40.50.720">
    <property type="entry name" value="NAD(P)-binding Rossmann-like Domain"/>
    <property type="match status" value="1"/>
</dbReference>
<dbReference type="PRINTS" id="PR00082">
    <property type="entry name" value="GLFDHDRGNASE"/>
</dbReference>
<evidence type="ECO:0000256" key="5">
    <source>
        <dbReference type="PIRSR" id="PIRSR000188-2"/>
    </source>
</evidence>
<comment type="caution">
    <text evidence="8">The sequence shown here is derived from an EMBL/GenBank/DDBJ whole genome shotgun (WGS) entry which is preliminary data.</text>
</comment>
<dbReference type="GO" id="GO:0000166">
    <property type="term" value="F:nucleotide binding"/>
    <property type="evidence" value="ECO:0007669"/>
    <property type="project" value="UniProtKB-KW"/>
</dbReference>
<feature type="active site" description="Proton donor/acceptor" evidence="4">
    <location>
        <position position="82"/>
    </location>
</feature>
<dbReference type="SUPFAM" id="SSF53223">
    <property type="entry name" value="Aminoacid dehydrogenase-like, N-terminal domain"/>
    <property type="match status" value="1"/>
</dbReference>
<dbReference type="Pfam" id="PF02812">
    <property type="entry name" value="ELFV_dehydrog_N"/>
    <property type="match status" value="1"/>
</dbReference>
<evidence type="ECO:0000256" key="4">
    <source>
        <dbReference type="PIRSR" id="PIRSR000188-1"/>
    </source>
</evidence>
<feature type="domain" description="Glutamate/phenylalanine/leucine/valine/L-tryptophan dehydrogenase C-terminal" evidence="7">
    <location>
        <begin position="140"/>
        <end position="347"/>
    </location>
</feature>
<dbReference type="PANTHER" id="PTHR42722:SF1">
    <property type="entry name" value="VALINE DEHYDROGENASE"/>
    <property type="match status" value="1"/>
</dbReference>
<keyword evidence="9" id="KW-1185">Reference proteome</keyword>
<dbReference type="InterPro" id="IPR016211">
    <property type="entry name" value="Glu/Phe/Leu/Val/Trp_DH_bac/arc"/>
</dbReference>
<dbReference type="RefSeq" id="WP_343075637.1">
    <property type="nucleotide sequence ID" value="NZ_JACHNU010000006.1"/>
</dbReference>
<dbReference type="EC" id="1.4.1.9" evidence="8"/>
<evidence type="ECO:0000313" key="9">
    <source>
        <dbReference type="Proteomes" id="UP000585272"/>
    </source>
</evidence>
<dbReference type="GO" id="GO:0006520">
    <property type="term" value="P:amino acid metabolic process"/>
    <property type="evidence" value="ECO:0007669"/>
    <property type="project" value="InterPro"/>
</dbReference>
<dbReference type="Pfam" id="PF00208">
    <property type="entry name" value="ELFV_dehydrog"/>
    <property type="match status" value="1"/>
</dbReference>
<organism evidence="8 9">
    <name type="scientific">Conexibacter arvalis</name>
    <dbReference type="NCBI Taxonomy" id="912552"/>
    <lineage>
        <taxon>Bacteria</taxon>
        <taxon>Bacillati</taxon>
        <taxon>Actinomycetota</taxon>
        <taxon>Thermoleophilia</taxon>
        <taxon>Solirubrobacterales</taxon>
        <taxon>Conexibacteraceae</taxon>
        <taxon>Conexibacter</taxon>
    </lineage>
</organism>
<dbReference type="PANTHER" id="PTHR42722">
    <property type="entry name" value="LEUCINE DEHYDROGENASE"/>
    <property type="match status" value="1"/>
</dbReference>
<dbReference type="InterPro" id="IPR006096">
    <property type="entry name" value="Glu/Leu/Phe/Val/Trp_DH_C"/>
</dbReference>
<keyword evidence="3 5" id="KW-0520">NAD</keyword>
<feature type="binding site" evidence="5">
    <location>
        <begin position="176"/>
        <end position="181"/>
    </location>
    <ligand>
        <name>NAD(+)</name>
        <dbReference type="ChEBI" id="CHEBI:57540"/>
    </ligand>
</feature>
<dbReference type="AlphaFoldDB" id="A0A840IJU5"/>
<dbReference type="EMBL" id="JACHNU010000006">
    <property type="protein sequence ID" value="MBB4664294.1"/>
    <property type="molecule type" value="Genomic_DNA"/>
</dbReference>
<gene>
    <name evidence="8" type="ORF">BDZ31_003897</name>
</gene>
<evidence type="ECO:0000256" key="3">
    <source>
        <dbReference type="ARBA" id="ARBA00023027"/>
    </source>
</evidence>
<evidence type="ECO:0000256" key="1">
    <source>
        <dbReference type="ARBA" id="ARBA00006382"/>
    </source>
</evidence>
<dbReference type="InterPro" id="IPR036291">
    <property type="entry name" value="NAD(P)-bd_dom_sf"/>
</dbReference>
<dbReference type="InterPro" id="IPR046346">
    <property type="entry name" value="Aminoacid_DH-like_N_sf"/>
</dbReference>
<name>A0A840IJU5_9ACTN</name>
<dbReference type="Proteomes" id="UP000585272">
    <property type="component" value="Unassembled WGS sequence"/>
</dbReference>
<keyword evidence="5" id="KW-0547">Nucleotide-binding</keyword>
<evidence type="ECO:0000256" key="2">
    <source>
        <dbReference type="ARBA" id="ARBA00023002"/>
    </source>
</evidence>
<dbReference type="SUPFAM" id="SSF51735">
    <property type="entry name" value="NAD(P)-binding Rossmann-fold domains"/>
    <property type="match status" value="1"/>
</dbReference>
<dbReference type="SMART" id="SM00839">
    <property type="entry name" value="ELFV_dehydrog"/>
    <property type="match status" value="1"/>
</dbReference>
<keyword evidence="2 6" id="KW-0560">Oxidoreductase</keyword>
<dbReference type="InterPro" id="IPR006097">
    <property type="entry name" value="Glu/Leu/Phe/Val/Trp_DH_dimer"/>
</dbReference>
<dbReference type="PIRSF" id="PIRSF000188">
    <property type="entry name" value="Phe_leu_dh"/>
    <property type="match status" value="1"/>
</dbReference>
<evidence type="ECO:0000313" key="8">
    <source>
        <dbReference type="EMBL" id="MBB4664294.1"/>
    </source>
</evidence>
<evidence type="ECO:0000259" key="7">
    <source>
        <dbReference type="SMART" id="SM00839"/>
    </source>
</evidence>
<sequence length="356" mass="36714">MERALTQEGGTWASEQLVLCRDEETGLRAVIAIDDTTLGPGLGGVRNRAYADDAEAIFECRRLAAAMTLKNAVAELPFGGAKAVILDDGPVPDREALMRRFGQFVARTAGAYLPGVDMGTTVGDLAVVRSAGVEVSCADEDPSPWTALGVAASIVAAVEQLDGREGIEGATVLVQGAGHVGGALARDLAGRGARLLVADVDAGRAEALASAVDGAVVAAKEALTTPCDVLAPCAVARVVSERTVDRLACRVVAGAANDTLATRADAERLAARGIAYIPDFVANAGGVVQIHALRSGHDEARLRADVLEIGERVRELLADATAEGETALTVAERRAARILRDARARRRAEAAAGALA</sequence>
<dbReference type="InterPro" id="IPR006095">
    <property type="entry name" value="Glu/Leu/Phe/Val/Trp_DH"/>
</dbReference>
<comment type="similarity">
    <text evidence="1 6">Belongs to the Glu/Leu/Phe/Val dehydrogenases family.</text>
</comment>
<accession>A0A840IJU5</accession>